<evidence type="ECO:0000313" key="2">
    <source>
        <dbReference type="EMBL" id="CAD9574738.1"/>
    </source>
</evidence>
<dbReference type="Gene3D" id="3.40.50.300">
    <property type="entry name" value="P-loop containing nucleotide triphosphate hydrolases"/>
    <property type="match status" value="1"/>
</dbReference>
<dbReference type="AlphaFoldDB" id="A0A7S2KG24"/>
<dbReference type="CDD" id="cd03109">
    <property type="entry name" value="DTBS"/>
    <property type="match status" value="1"/>
</dbReference>
<reference evidence="2" key="1">
    <citation type="submission" date="2021-01" db="EMBL/GenBank/DDBJ databases">
        <authorList>
            <person name="Corre E."/>
            <person name="Pelletier E."/>
            <person name="Niang G."/>
            <person name="Scheremetjew M."/>
            <person name="Finn R."/>
            <person name="Kale V."/>
            <person name="Holt S."/>
            <person name="Cochrane G."/>
            <person name="Meng A."/>
            <person name="Brown T."/>
            <person name="Cohen L."/>
        </authorList>
    </citation>
    <scope>NUCLEOTIDE SEQUENCE</scope>
    <source>
        <strain evidence="2">SM1012Den-03</strain>
    </source>
</reference>
<dbReference type="PANTHER" id="PTHR21343:SF10">
    <property type="entry name" value="DRTGG DOMAIN-CONTAINING PROTEIN"/>
    <property type="match status" value="1"/>
</dbReference>
<keyword evidence="1" id="KW-0315">Glutamine amidotransferase</keyword>
<evidence type="ECO:0000256" key="1">
    <source>
        <dbReference type="ARBA" id="ARBA00022962"/>
    </source>
</evidence>
<dbReference type="EMBL" id="HBGZ01002577">
    <property type="protein sequence ID" value="CAD9574738.1"/>
    <property type="molecule type" value="Transcribed_RNA"/>
</dbReference>
<protein>
    <recommendedName>
        <fullName evidence="3">DRTGG domain-containing protein</fullName>
    </recommendedName>
</protein>
<dbReference type="PANTHER" id="PTHR21343">
    <property type="entry name" value="DETHIOBIOTIN SYNTHETASE"/>
    <property type="match status" value="1"/>
</dbReference>
<dbReference type="SUPFAM" id="SSF52540">
    <property type="entry name" value="P-loop containing nucleoside triphosphate hydrolases"/>
    <property type="match status" value="1"/>
</dbReference>
<gene>
    <name evidence="2" type="ORF">SMAR0320_LOCUS1775</name>
</gene>
<accession>A0A7S2KG24</accession>
<dbReference type="InterPro" id="IPR027417">
    <property type="entry name" value="P-loop_NTPase"/>
</dbReference>
<organism evidence="2">
    <name type="scientific">Skeletonema marinoi</name>
    <dbReference type="NCBI Taxonomy" id="267567"/>
    <lineage>
        <taxon>Eukaryota</taxon>
        <taxon>Sar</taxon>
        <taxon>Stramenopiles</taxon>
        <taxon>Ochrophyta</taxon>
        <taxon>Bacillariophyta</taxon>
        <taxon>Coscinodiscophyceae</taxon>
        <taxon>Thalassiosirophycidae</taxon>
        <taxon>Thalassiosirales</taxon>
        <taxon>Skeletonemataceae</taxon>
        <taxon>Skeletonema</taxon>
        <taxon>Skeletonema marinoi-dohrnii complex</taxon>
    </lineage>
</organism>
<sequence>MGGGYAYRYRQEQVSASEAVKPVRGYPVKIIFLYGSWNRRCCSIVQEAEGLHYAAVPVIEKLHRGTELLYLTVKVDDDDECIDVCTRSLQDGGLEAPPELPCVLLVAHPPTNDNNAKMRVEHVECRDLEQALVDNFEAAGAEHELPSSKATENLASSLKEAWSRLFDAKGNLLPPQPKQSIKNTTTAKRRVKTEPAIRIFVAGDKSQVGKSSICMGLLGALLKTGKYTPSDLAYIKPATQCEAIQLVEEFCKHKGITSCVPIGPIVYYKGFTRSFLKGETCETSEDLLQKASEAVDTLAMGKKVVIIDGVGYPAVGSITGTDNASVARACGRLFSVPGSTAATTERVPVPVLLIGKSGVGDAIDSFNINATYFSHRNVPVLGAIFNKMNLEGFYSLENCKEAIDMYFDKFQPDKRAFGYIPQIPALTNARENVASISQEDQLKDAVKSADLFVEKFAEHVSVDAIVDAARKATLRYIQSTTSTQNGETVSGTKRPAEEIGVTTLANNNVQSKHPRIALKSAAPGFALSREQIEAMASASGAAGG</sequence>
<evidence type="ECO:0008006" key="3">
    <source>
        <dbReference type="Google" id="ProtNLM"/>
    </source>
</evidence>
<proteinExistence type="predicted"/>
<name>A0A7S2KG24_9STRA</name>